<feature type="transmembrane region" description="Helical" evidence="1">
    <location>
        <begin position="45"/>
        <end position="65"/>
    </location>
</feature>
<accession>A0A1I2AQJ8</accession>
<dbReference type="PANTHER" id="PTHR23028">
    <property type="entry name" value="ACETYLTRANSFERASE"/>
    <property type="match status" value="1"/>
</dbReference>
<feature type="transmembrane region" description="Helical" evidence="1">
    <location>
        <begin position="164"/>
        <end position="182"/>
    </location>
</feature>
<keyword evidence="3" id="KW-0378">Hydrolase</keyword>
<reference evidence="3 4" key="1">
    <citation type="submission" date="2016-10" db="EMBL/GenBank/DDBJ databases">
        <authorList>
            <person name="de Groot N.N."/>
        </authorList>
    </citation>
    <scope>NUCLEOTIDE SEQUENCE [LARGE SCALE GENOMIC DNA]</scope>
    <source>
        <strain evidence="3 4">DSM 26130</strain>
    </source>
</reference>
<proteinExistence type="predicted"/>
<dbReference type="GO" id="GO:0016020">
    <property type="term" value="C:membrane"/>
    <property type="evidence" value="ECO:0007669"/>
    <property type="project" value="TreeGrafter"/>
</dbReference>
<keyword evidence="3" id="KW-0012">Acyltransferase</keyword>
<gene>
    <name evidence="3" type="ORF">SAMN05216167_11457</name>
</gene>
<dbReference type="InterPro" id="IPR050879">
    <property type="entry name" value="Acyltransferase_3"/>
</dbReference>
<dbReference type="GO" id="GO:0000271">
    <property type="term" value="P:polysaccharide biosynthetic process"/>
    <property type="evidence" value="ECO:0007669"/>
    <property type="project" value="TreeGrafter"/>
</dbReference>
<keyword evidence="4" id="KW-1185">Reference proteome</keyword>
<feature type="transmembrane region" description="Helical" evidence="1">
    <location>
        <begin position="320"/>
        <end position="339"/>
    </location>
</feature>
<dbReference type="AlphaFoldDB" id="A0A1I2AQJ8"/>
<feature type="domain" description="Acyltransferase 3" evidence="2">
    <location>
        <begin position="6"/>
        <end position="335"/>
    </location>
</feature>
<dbReference type="OrthoDB" id="9796461at2"/>
<dbReference type="InterPro" id="IPR002656">
    <property type="entry name" value="Acyl_transf_3_dom"/>
</dbReference>
<dbReference type="PANTHER" id="PTHR23028:SF53">
    <property type="entry name" value="ACYL_TRANSF_3 DOMAIN-CONTAINING PROTEIN"/>
    <property type="match status" value="1"/>
</dbReference>
<dbReference type="Proteomes" id="UP000198598">
    <property type="component" value="Unassembled WGS sequence"/>
</dbReference>
<keyword evidence="1" id="KW-1133">Transmembrane helix</keyword>
<protein>
    <submittedName>
        <fullName evidence="3">Peptidoglycan/LPS O-acetylase OafA/YrhL, contains acyltransferase and SGNH-hydrolase domains</fullName>
    </submittedName>
</protein>
<evidence type="ECO:0000313" key="4">
    <source>
        <dbReference type="Proteomes" id="UP000198598"/>
    </source>
</evidence>
<name>A0A1I2AQJ8_9BACT</name>
<feature type="transmembrane region" description="Helical" evidence="1">
    <location>
        <begin position="137"/>
        <end position="157"/>
    </location>
</feature>
<dbReference type="GO" id="GO:0016787">
    <property type="term" value="F:hydrolase activity"/>
    <property type="evidence" value="ECO:0007669"/>
    <property type="project" value="UniProtKB-KW"/>
</dbReference>
<feature type="transmembrane region" description="Helical" evidence="1">
    <location>
        <begin position="194"/>
        <end position="214"/>
    </location>
</feature>
<dbReference type="Pfam" id="PF01757">
    <property type="entry name" value="Acyl_transf_3"/>
    <property type="match status" value="1"/>
</dbReference>
<dbReference type="EMBL" id="FOLQ01000014">
    <property type="protein sequence ID" value="SFE46305.1"/>
    <property type="molecule type" value="Genomic_DNA"/>
</dbReference>
<keyword evidence="1" id="KW-0472">Membrane</keyword>
<feature type="transmembrane region" description="Helical" evidence="1">
    <location>
        <begin position="85"/>
        <end position="105"/>
    </location>
</feature>
<dbReference type="GO" id="GO:0016747">
    <property type="term" value="F:acyltransferase activity, transferring groups other than amino-acyl groups"/>
    <property type="evidence" value="ECO:0007669"/>
    <property type="project" value="InterPro"/>
</dbReference>
<feature type="transmembrane region" description="Helical" evidence="1">
    <location>
        <begin position="290"/>
        <end position="308"/>
    </location>
</feature>
<feature type="transmembrane region" description="Helical" evidence="1">
    <location>
        <begin position="249"/>
        <end position="270"/>
    </location>
</feature>
<evidence type="ECO:0000259" key="2">
    <source>
        <dbReference type="Pfam" id="PF01757"/>
    </source>
</evidence>
<keyword evidence="3" id="KW-0808">Transferase</keyword>
<sequence length="370" mass="42139">MKLPQLTFTRFLAALLIVLFHIPSRTLRSLPLLGPLLDKAQVAVSYFFLLSGFILVMANASGTILPKSITKRQFWINRFARIYPLYLVALLATWLLVQLTMNVSYRDLSYLGMVATEMTLLQAWVQTWVPTLNYPGWSLSVEAFFYLIFPFLYQWLVTCKSRQIVGIGVLIWLANQLIYKFLTDNTSLETFRLYFPVLHLGTFVVGVCTGILTLRHWQVLLRSKSIITAVLVGITLLFAYLIGSDSTIMYYYHNGLFAPLFVVFILFLSVQQGALARWLSHPKLVYLGEISYGIYLLQVPVGMAAFYLNQRYVHLSPSLYGIGYVALLFLIAALCFEKIEKPGRRLLRKWLSPASITTAQSESPSQQLTN</sequence>
<keyword evidence="1" id="KW-0812">Transmembrane</keyword>
<feature type="transmembrane region" description="Helical" evidence="1">
    <location>
        <begin position="226"/>
        <end position="243"/>
    </location>
</feature>
<organism evidence="3 4">
    <name type="scientific">Spirosoma endophyticum</name>
    <dbReference type="NCBI Taxonomy" id="662367"/>
    <lineage>
        <taxon>Bacteria</taxon>
        <taxon>Pseudomonadati</taxon>
        <taxon>Bacteroidota</taxon>
        <taxon>Cytophagia</taxon>
        <taxon>Cytophagales</taxon>
        <taxon>Cytophagaceae</taxon>
        <taxon>Spirosoma</taxon>
    </lineage>
</organism>
<dbReference type="RefSeq" id="WP_093831658.1">
    <property type="nucleotide sequence ID" value="NZ_FOLQ01000014.1"/>
</dbReference>
<dbReference type="STRING" id="662367.SAMN05216167_11457"/>
<evidence type="ECO:0000256" key="1">
    <source>
        <dbReference type="SAM" id="Phobius"/>
    </source>
</evidence>
<evidence type="ECO:0000313" key="3">
    <source>
        <dbReference type="EMBL" id="SFE46305.1"/>
    </source>
</evidence>